<dbReference type="KEGG" id="ffa:FFWV33_18245"/>
<dbReference type="Pfam" id="PF22612">
    <property type="entry name" value="GH113"/>
    <property type="match status" value="1"/>
</dbReference>
<evidence type="ECO:0008006" key="3">
    <source>
        <dbReference type="Google" id="ProtNLM"/>
    </source>
</evidence>
<gene>
    <name evidence="1" type="ORF">FFWV33_18245</name>
</gene>
<evidence type="ECO:0000313" key="1">
    <source>
        <dbReference type="EMBL" id="AWG23332.1"/>
    </source>
</evidence>
<keyword evidence="2" id="KW-1185">Reference proteome</keyword>
<dbReference type="EMBL" id="CP020918">
    <property type="protein sequence ID" value="AWG23332.1"/>
    <property type="molecule type" value="Genomic_DNA"/>
</dbReference>
<sequence length="340" mass="40097">MKKMLLILFFISLSILGLVGYCNSNTFDKKPNKKEITYKGMNLVAPIKGISNTTFDELVANNVNAISLIPYAFVNIDDATVTYNHKRQWWGESTDGIKECIQKAHEHHLKVMIKPHLWVNHQFYTGDLDFKTVAEWEHWEADYQKYILEYAHIAQEEKVDLFCFGTELRNPIAKRPQYWTQLITEIKKIYKGKLTYAANWDDYDSVPFWKQMDYIGVDGYFPLSENKNPTIEELQAGWKKHLAKLESTHKKWNKKILFTEFGYRNSDYAAQEPWKENHDTINNEAQANAFEALFNSVNHQDWYDGGFTWKWYADDYHKNKTIDYTPQDKPAKAVIAKWYK</sequence>
<dbReference type="RefSeq" id="WP_108742228.1">
    <property type="nucleotide sequence ID" value="NZ_CP020918.1"/>
</dbReference>
<dbReference type="SUPFAM" id="SSF51445">
    <property type="entry name" value="(Trans)glycosidases"/>
    <property type="match status" value="1"/>
</dbReference>
<dbReference type="AlphaFoldDB" id="A0A2S1LHR7"/>
<reference evidence="1 2" key="1">
    <citation type="submission" date="2017-04" db="EMBL/GenBank/DDBJ databases">
        <title>Compelte genome sequence of WV33.</title>
        <authorList>
            <person name="Lee P.C."/>
        </authorList>
    </citation>
    <scope>NUCLEOTIDE SEQUENCE [LARGE SCALE GENOMIC DNA]</scope>
    <source>
        <strain evidence="1 2">WV33</strain>
    </source>
</reference>
<dbReference type="InterPro" id="IPR055151">
    <property type="entry name" value="GH113"/>
</dbReference>
<dbReference type="OrthoDB" id="9773531at2"/>
<dbReference type="CDD" id="cd19608">
    <property type="entry name" value="GH113_mannanase-like"/>
    <property type="match status" value="1"/>
</dbReference>
<dbReference type="Proteomes" id="UP000244527">
    <property type="component" value="Chromosome"/>
</dbReference>
<name>A0A2S1LHR7_9FLAO</name>
<organism evidence="1 2">
    <name type="scientific">Flavobacterium faecale</name>
    <dbReference type="NCBI Taxonomy" id="1355330"/>
    <lineage>
        <taxon>Bacteria</taxon>
        <taxon>Pseudomonadati</taxon>
        <taxon>Bacteroidota</taxon>
        <taxon>Flavobacteriia</taxon>
        <taxon>Flavobacteriales</taxon>
        <taxon>Flavobacteriaceae</taxon>
        <taxon>Flavobacterium</taxon>
    </lineage>
</organism>
<protein>
    <recommendedName>
        <fullName evidence="3">Glycoside hydrolase</fullName>
    </recommendedName>
</protein>
<proteinExistence type="predicted"/>
<dbReference type="Gene3D" id="3.20.20.80">
    <property type="entry name" value="Glycosidases"/>
    <property type="match status" value="1"/>
</dbReference>
<dbReference type="InterPro" id="IPR017853">
    <property type="entry name" value="GH"/>
</dbReference>
<evidence type="ECO:0000313" key="2">
    <source>
        <dbReference type="Proteomes" id="UP000244527"/>
    </source>
</evidence>
<accession>A0A2S1LHR7</accession>